<dbReference type="EMBL" id="AMXI01001077">
    <property type="protein sequence ID" value="EKN40724.1"/>
    <property type="molecule type" value="Genomic_DNA"/>
</dbReference>
<dbReference type="AlphaFoldDB" id="M1ZUX0"/>
<comment type="caution">
    <text evidence="1">The sequence shown here is derived from an EMBL/GenBank/DDBJ whole genome shotgun (WGS) entry which is preliminary data.</text>
</comment>
<name>M1ZUX0_CLOBO</name>
<organism evidence="1 2">
    <name type="scientific">Clostridium botulinum CFSAN001627</name>
    <dbReference type="NCBI Taxonomy" id="1232189"/>
    <lineage>
        <taxon>Bacteria</taxon>
        <taxon>Bacillati</taxon>
        <taxon>Bacillota</taxon>
        <taxon>Clostridia</taxon>
        <taxon>Eubacteriales</taxon>
        <taxon>Clostridiaceae</taxon>
        <taxon>Clostridium</taxon>
    </lineage>
</organism>
<sequence>MDNSFKTLIESINAQIEVLHSNGYVIYDWENPEHFISKVEYDKNADEIVFKTMEDESK</sequence>
<gene>
    <name evidence="1" type="ORF">CFSAN001627_17653</name>
</gene>
<protein>
    <submittedName>
        <fullName evidence="1">Uncharacterized protein</fullName>
    </submittedName>
</protein>
<accession>M1ZUX0</accession>
<reference evidence="1 2" key="2">
    <citation type="submission" date="2013-03" db="EMBL/GenBank/DDBJ databases">
        <title>Diversity in Clostridium botulinum.</title>
        <authorList>
            <person name="Timme R.E."/>
            <person name="Allard M."/>
            <person name="Luo Y."/>
            <person name="Strain E."/>
            <person name="Gonzalez-Escalona N."/>
            <person name="Brown E."/>
        </authorList>
    </citation>
    <scope>NUCLEOTIDE SEQUENCE [LARGE SCALE GENOMIC DNA]</scope>
    <source>
        <strain evidence="1 2">CFSAN001627</strain>
    </source>
</reference>
<evidence type="ECO:0000313" key="2">
    <source>
        <dbReference type="Proteomes" id="UP000011944"/>
    </source>
</evidence>
<reference evidence="1 2" key="1">
    <citation type="submission" date="2012-10" db="EMBL/GenBank/DDBJ databases">
        <authorList>
            <person name="Strain E.A."/>
            <person name="Brown E."/>
            <person name="Allard M.W."/>
            <person name="Gonzalez-Escalona N."/>
            <person name="Timme R."/>
        </authorList>
    </citation>
    <scope>NUCLEOTIDE SEQUENCE [LARGE SCALE GENOMIC DNA]</scope>
    <source>
        <strain evidence="1 2">CFSAN001627</strain>
    </source>
</reference>
<dbReference type="Proteomes" id="UP000011944">
    <property type="component" value="Unassembled WGS sequence"/>
</dbReference>
<dbReference type="PATRIC" id="fig|1232189.3.peg.2771"/>
<evidence type="ECO:0000313" key="1">
    <source>
        <dbReference type="EMBL" id="EKN40724.1"/>
    </source>
</evidence>
<proteinExistence type="predicted"/>